<dbReference type="GO" id="GO:0022857">
    <property type="term" value="F:transmembrane transporter activity"/>
    <property type="evidence" value="ECO:0007669"/>
    <property type="project" value="InterPro"/>
</dbReference>
<dbReference type="PANTHER" id="PTHR30614">
    <property type="entry name" value="MEMBRANE COMPONENT OF AMINO ACID ABC TRANSPORTER"/>
    <property type="match status" value="1"/>
</dbReference>
<feature type="transmembrane region" description="Helical" evidence="9">
    <location>
        <begin position="459"/>
        <end position="480"/>
    </location>
</feature>
<organism evidence="12 13">
    <name type="scientific">Paucilactobacillus hokkaidonensis JCM 18461</name>
    <dbReference type="NCBI Taxonomy" id="1291742"/>
    <lineage>
        <taxon>Bacteria</taxon>
        <taxon>Bacillati</taxon>
        <taxon>Bacillota</taxon>
        <taxon>Bacilli</taxon>
        <taxon>Lactobacillales</taxon>
        <taxon>Lactobacillaceae</taxon>
        <taxon>Paucilactobacillus</taxon>
    </lineage>
</organism>
<reference evidence="12 13" key="1">
    <citation type="submission" date="2014-11" db="EMBL/GenBank/DDBJ databases">
        <title>Complete genome sequence and analysis of Lactobacillus hokkaidonensis LOOC260T.</title>
        <authorList>
            <person name="Tanizawa Y."/>
            <person name="Tohno M."/>
            <person name="Kaminuma E."/>
            <person name="Nakamura Y."/>
            <person name="Arita M."/>
        </authorList>
    </citation>
    <scope>NUCLEOTIDE SEQUENCE [LARGE SCALE GENOMIC DNA]</scope>
    <source>
        <strain evidence="12 13">LOOC260</strain>
    </source>
</reference>
<keyword evidence="5 9" id="KW-0812">Transmembrane</keyword>
<feature type="transmembrane region" description="Helical" evidence="9">
    <location>
        <begin position="340"/>
        <end position="362"/>
    </location>
</feature>
<accession>A0A0A1GV07</accession>
<dbReference type="Proteomes" id="UP000031620">
    <property type="component" value="Chromosome"/>
</dbReference>
<dbReference type="GO" id="GO:0043190">
    <property type="term" value="C:ATP-binding cassette (ABC) transporter complex"/>
    <property type="evidence" value="ECO:0007669"/>
    <property type="project" value="InterPro"/>
</dbReference>
<dbReference type="Gene3D" id="1.10.3720.10">
    <property type="entry name" value="MetI-like"/>
    <property type="match status" value="1"/>
</dbReference>
<evidence type="ECO:0000256" key="7">
    <source>
        <dbReference type="ARBA" id="ARBA00022989"/>
    </source>
</evidence>
<dbReference type="GO" id="GO:0006865">
    <property type="term" value="P:amino acid transport"/>
    <property type="evidence" value="ECO:0007669"/>
    <property type="project" value="UniProtKB-KW"/>
</dbReference>
<dbReference type="AlphaFoldDB" id="A0A0A1GV07"/>
<dbReference type="KEGG" id="lho:LOOC260_112980"/>
<dbReference type="Pfam" id="PF00497">
    <property type="entry name" value="SBP_bac_3"/>
    <property type="match status" value="1"/>
</dbReference>
<dbReference type="Gene3D" id="3.40.190.10">
    <property type="entry name" value="Periplasmic binding protein-like II"/>
    <property type="match status" value="2"/>
</dbReference>
<dbReference type="InterPro" id="IPR035906">
    <property type="entry name" value="MetI-like_sf"/>
</dbReference>
<feature type="domain" description="ABC transmembrane type-1" evidence="11">
    <location>
        <begin position="292"/>
        <end position="480"/>
    </location>
</feature>
<evidence type="ECO:0000256" key="4">
    <source>
        <dbReference type="ARBA" id="ARBA00022475"/>
    </source>
</evidence>
<dbReference type="InterPro" id="IPR000515">
    <property type="entry name" value="MetI-like"/>
</dbReference>
<comment type="subcellular location">
    <subcellularLocation>
        <location evidence="1 9">Cell membrane</location>
        <topology evidence="1 9">Multi-pass membrane protein</topology>
    </subcellularLocation>
</comment>
<evidence type="ECO:0000313" key="13">
    <source>
        <dbReference type="Proteomes" id="UP000031620"/>
    </source>
</evidence>
<comment type="similarity">
    <text evidence="2">Belongs to the binding-protein-dependent transport system permease family. HisMQ subfamily.</text>
</comment>
<dbReference type="SMART" id="SM00062">
    <property type="entry name" value="PBPb"/>
    <property type="match status" value="1"/>
</dbReference>
<evidence type="ECO:0000256" key="10">
    <source>
        <dbReference type="SAM" id="SignalP"/>
    </source>
</evidence>
<evidence type="ECO:0000256" key="8">
    <source>
        <dbReference type="ARBA" id="ARBA00023136"/>
    </source>
</evidence>
<dbReference type="InterPro" id="IPR010065">
    <property type="entry name" value="AA_ABC_transptr_permease_3TM"/>
</dbReference>
<keyword evidence="7 9" id="KW-1133">Transmembrane helix</keyword>
<dbReference type="SUPFAM" id="SSF53850">
    <property type="entry name" value="Periplasmic binding protein-like II"/>
    <property type="match status" value="1"/>
</dbReference>
<feature type="signal peptide" evidence="10">
    <location>
        <begin position="1"/>
        <end position="21"/>
    </location>
</feature>
<dbReference type="CDD" id="cd06261">
    <property type="entry name" value="TM_PBP2"/>
    <property type="match status" value="1"/>
</dbReference>
<evidence type="ECO:0000256" key="6">
    <source>
        <dbReference type="ARBA" id="ARBA00022970"/>
    </source>
</evidence>
<dbReference type="PROSITE" id="PS50928">
    <property type="entry name" value="ABC_TM1"/>
    <property type="match status" value="1"/>
</dbReference>
<feature type="chain" id="PRO_5038508240" evidence="10">
    <location>
        <begin position="22"/>
        <end position="496"/>
    </location>
</feature>
<dbReference type="PROSITE" id="PS51257">
    <property type="entry name" value="PROKAR_LIPOPROTEIN"/>
    <property type="match status" value="1"/>
</dbReference>
<evidence type="ECO:0000256" key="5">
    <source>
        <dbReference type="ARBA" id="ARBA00022692"/>
    </source>
</evidence>
<keyword evidence="10" id="KW-0732">Signal</keyword>
<dbReference type="InterPro" id="IPR043429">
    <property type="entry name" value="ArtM/GltK/GlnP/TcyL/YhdX-like"/>
</dbReference>
<dbReference type="InterPro" id="IPR001638">
    <property type="entry name" value="Solute-binding_3/MltF_N"/>
</dbReference>
<dbReference type="SUPFAM" id="SSF161098">
    <property type="entry name" value="MetI-like"/>
    <property type="match status" value="1"/>
</dbReference>
<sequence>MKKIQHLLLALLLVLTMTVSACLATTQPVEAASTTKTDQTLQKIKKQGYITVGLSADYPPFEFHKTINGEDKIVGFDVSLAKKVAKQLGVKLRINEMQFSSLLGALKTGKIDMIISGMNSTPARAKEVSFSKNYLSVQERMLIRTTDKNKFKTTQDFSGHKVGAQTESTELEFVQNQLTGSTPVSLAKFTDLVLQLNNKKIDGIVTQTPIGKAYANQSKTLTMINPGFTSGTKQTNVAVSKDAPALLAHVNKTITYVDKHNLMDKYQKTANKLMFSKQNFLQQYGNYYVTGVEITVALALIGVIFGTLLGTLLAMMRRSKIWLVKAIGAVYVEYTRGTPLLVQVFIVFFGTQILGLHVSAFVSSSLAMGMNSGAYVSEIIRGGINSVDTGQDKAARSLGLASGQSMRYVILPQAFKNILPALGNEFISVIKESSIVSVVGVGEIMFQTGVIQGASFKPFFPLIIASLLYFVLTFGLSRLLRLVEKKFNLSSDSNIV</sequence>
<protein>
    <submittedName>
        <fullName evidence="12">Glutamate ABC transporter permease</fullName>
    </submittedName>
</protein>
<keyword evidence="4" id="KW-1003">Cell membrane</keyword>
<evidence type="ECO:0000256" key="2">
    <source>
        <dbReference type="ARBA" id="ARBA00010072"/>
    </source>
</evidence>
<evidence type="ECO:0000259" key="11">
    <source>
        <dbReference type="PROSITE" id="PS50928"/>
    </source>
</evidence>
<evidence type="ECO:0000256" key="9">
    <source>
        <dbReference type="RuleBase" id="RU363032"/>
    </source>
</evidence>
<dbReference type="STRING" id="1291742.LOOC260_112980"/>
<keyword evidence="3 9" id="KW-0813">Transport</keyword>
<keyword evidence="6" id="KW-0029">Amino-acid transport</keyword>
<dbReference type="EMBL" id="AP014680">
    <property type="protein sequence ID" value="BAP85835.1"/>
    <property type="molecule type" value="Genomic_DNA"/>
</dbReference>
<dbReference type="RefSeq" id="WP_041093742.1">
    <property type="nucleotide sequence ID" value="NZ_AP014680.1"/>
</dbReference>
<evidence type="ECO:0000256" key="1">
    <source>
        <dbReference type="ARBA" id="ARBA00004651"/>
    </source>
</evidence>
<feature type="transmembrane region" description="Helical" evidence="9">
    <location>
        <begin position="287"/>
        <end position="315"/>
    </location>
</feature>
<dbReference type="HOGENOM" id="CLU_019602_20_4_9"/>
<dbReference type="FunFam" id="1.10.3720.10:FF:000033">
    <property type="entry name" value="Polar amino acid ABC transporter permease"/>
    <property type="match status" value="1"/>
</dbReference>
<gene>
    <name evidence="12" type="ORF">LOOC260_112980</name>
</gene>
<dbReference type="PANTHER" id="PTHR30614:SF20">
    <property type="entry name" value="GLUTAMINE TRANSPORT SYSTEM PERMEASE PROTEIN GLNP"/>
    <property type="match status" value="1"/>
</dbReference>
<dbReference type="NCBIfam" id="TIGR01726">
    <property type="entry name" value="HEQRo_perm_3TM"/>
    <property type="match status" value="1"/>
</dbReference>
<name>A0A0A1GV07_9LACO</name>
<keyword evidence="8 9" id="KW-0472">Membrane</keyword>
<dbReference type="Pfam" id="PF00528">
    <property type="entry name" value="BPD_transp_1"/>
    <property type="match status" value="1"/>
</dbReference>
<proteinExistence type="inferred from homology"/>
<evidence type="ECO:0000256" key="3">
    <source>
        <dbReference type="ARBA" id="ARBA00022448"/>
    </source>
</evidence>
<evidence type="ECO:0000313" key="12">
    <source>
        <dbReference type="EMBL" id="BAP85835.1"/>
    </source>
</evidence>